<sequence length="289" mass="31980">MLSWLTLLGQIEDEVLADLVSMRFGTLITAPLVAAIRDDLGISAYATRKPKLEPLLRALVGKYPASNLEKGWGVGASVIRAYHHLSAHALVSAPLVEAPSRSNWPPEQIDLLRHMTNAQVARATGRSAKSVRQARLAAGIPAPTSRTYWKQVDDAELTSMSDEQLSELHGGPLADYAEQRLANALQERSVVQEIARTRELPAQLTHFLNKMSMKRLAKLTGVSEFYLKRQRDSLAMAPYDPFPHEFEALLGTCPDSELAEKTHTAVSTVKSRRDKLGLPPYRPTKDPQQ</sequence>
<dbReference type="AlphaFoldDB" id="A0A7V8EKA3"/>
<organism evidence="2 3">
    <name type="scientific">Pseudomonas putida</name>
    <name type="common">Arthrobacter siderocapsulatus</name>
    <dbReference type="NCBI Taxonomy" id="303"/>
    <lineage>
        <taxon>Bacteria</taxon>
        <taxon>Pseudomonadati</taxon>
        <taxon>Pseudomonadota</taxon>
        <taxon>Gammaproteobacteria</taxon>
        <taxon>Pseudomonadales</taxon>
        <taxon>Pseudomonadaceae</taxon>
        <taxon>Pseudomonas</taxon>
    </lineage>
</organism>
<proteinExistence type="predicted"/>
<evidence type="ECO:0000313" key="2">
    <source>
        <dbReference type="EMBL" id="KAF0255757.1"/>
    </source>
</evidence>
<evidence type="ECO:0000313" key="3">
    <source>
        <dbReference type="Proteomes" id="UP000442695"/>
    </source>
</evidence>
<dbReference type="Proteomes" id="UP000442695">
    <property type="component" value="Unassembled WGS sequence"/>
</dbReference>
<accession>A0A7V8EKA3</accession>
<protein>
    <submittedName>
        <fullName evidence="2">Uncharacterized protein</fullName>
    </submittedName>
</protein>
<gene>
    <name evidence="2" type="ORF">GN299_06610</name>
</gene>
<comment type="caution">
    <text evidence="2">The sequence shown here is derived from an EMBL/GenBank/DDBJ whole genome shotgun (WGS) entry which is preliminary data.</text>
</comment>
<feature type="region of interest" description="Disordered" evidence="1">
    <location>
        <begin position="261"/>
        <end position="289"/>
    </location>
</feature>
<evidence type="ECO:0000256" key="1">
    <source>
        <dbReference type="SAM" id="MobiDB-lite"/>
    </source>
</evidence>
<name>A0A7V8EKA3_PSEPU</name>
<dbReference type="RefSeq" id="WP_156858651.1">
    <property type="nucleotide sequence ID" value="NZ_WOWR01000005.1"/>
</dbReference>
<reference evidence="2 3" key="1">
    <citation type="submission" date="2019-12" db="EMBL/GenBank/DDBJ databases">
        <authorList>
            <person name="Woiski C."/>
        </authorList>
    </citation>
    <scope>NUCLEOTIDE SEQUENCE [LARGE SCALE GENOMIC DNA]</scope>
    <source>
        <strain evidence="2 3">BOE100</strain>
    </source>
</reference>
<dbReference type="EMBL" id="WOWR01000005">
    <property type="protein sequence ID" value="KAF0255757.1"/>
    <property type="molecule type" value="Genomic_DNA"/>
</dbReference>